<evidence type="ECO:0000256" key="1">
    <source>
        <dbReference type="SAM" id="MobiDB-lite"/>
    </source>
</evidence>
<dbReference type="OMA" id="SAQWINP"/>
<dbReference type="OrthoDB" id="4584900at2759"/>
<gene>
    <name evidence="3" type="ORF">WOLCODRAFT_146827</name>
</gene>
<dbReference type="STRING" id="742152.A0A2H3JJR1"/>
<proteinExistence type="predicted"/>
<feature type="compositionally biased region" description="Low complexity" evidence="1">
    <location>
        <begin position="70"/>
        <end position="79"/>
    </location>
</feature>
<protein>
    <recommendedName>
        <fullName evidence="5">Acid protease</fullName>
    </recommendedName>
</protein>
<reference evidence="3 4" key="1">
    <citation type="journal article" date="2012" name="Science">
        <title>The Paleozoic origin of enzymatic lignin decomposition reconstructed from 31 fungal genomes.</title>
        <authorList>
            <person name="Floudas D."/>
            <person name="Binder M."/>
            <person name="Riley R."/>
            <person name="Barry K."/>
            <person name="Blanchette R.A."/>
            <person name="Henrissat B."/>
            <person name="Martinez A.T."/>
            <person name="Otillar R."/>
            <person name="Spatafora J.W."/>
            <person name="Yadav J.S."/>
            <person name="Aerts A."/>
            <person name="Benoit I."/>
            <person name="Boyd A."/>
            <person name="Carlson A."/>
            <person name="Copeland A."/>
            <person name="Coutinho P.M."/>
            <person name="de Vries R.P."/>
            <person name="Ferreira P."/>
            <person name="Findley K."/>
            <person name="Foster B."/>
            <person name="Gaskell J."/>
            <person name="Glotzer D."/>
            <person name="Gorecki P."/>
            <person name="Heitman J."/>
            <person name="Hesse C."/>
            <person name="Hori C."/>
            <person name="Igarashi K."/>
            <person name="Jurgens J.A."/>
            <person name="Kallen N."/>
            <person name="Kersten P."/>
            <person name="Kohler A."/>
            <person name="Kuees U."/>
            <person name="Kumar T.K.A."/>
            <person name="Kuo A."/>
            <person name="LaButti K."/>
            <person name="Larrondo L.F."/>
            <person name="Lindquist E."/>
            <person name="Ling A."/>
            <person name="Lombard V."/>
            <person name="Lucas S."/>
            <person name="Lundell T."/>
            <person name="Martin R."/>
            <person name="McLaughlin D.J."/>
            <person name="Morgenstern I."/>
            <person name="Morin E."/>
            <person name="Murat C."/>
            <person name="Nagy L.G."/>
            <person name="Nolan M."/>
            <person name="Ohm R.A."/>
            <person name="Patyshakuliyeva A."/>
            <person name="Rokas A."/>
            <person name="Ruiz-Duenas F.J."/>
            <person name="Sabat G."/>
            <person name="Salamov A."/>
            <person name="Samejima M."/>
            <person name="Schmutz J."/>
            <person name="Slot J.C."/>
            <person name="St John F."/>
            <person name="Stenlid J."/>
            <person name="Sun H."/>
            <person name="Sun S."/>
            <person name="Syed K."/>
            <person name="Tsang A."/>
            <person name="Wiebenga A."/>
            <person name="Young D."/>
            <person name="Pisabarro A."/>
            <person name="Eastwood D.C."/>
            <person name="Martin F."/>
            <person name="Cullen D."/>
            <person name="Grigoriev I.V."/>
            <person name="Hibbett D.S."/>
        </authorList>
    </citation>
    <scope>NUCLEOTIDE SEQUENCE [LARGE SCALE GENOMIC DNA]</scope>
    <source>
        <strain evidence="3 4">MD-104</strain>
    </source>
</reference>
<evidence type="ECO:0000313" key="3">
    <source>
        <dbReference type="EMBL" id="PCH39029.1"/>
    </source>
</evidence>
<name>A0A2H3JJR1_WOLCO</name>
<keyword evidence="4" id="KW-1185">Reference proteome</keyword>
<evidence type="ECO:0008006" key="5">
    <source>
        <dbReference type="Google" id="ProtNLM"/>
    </source>
</evidence>
<feature type="signal peptide" evidence="2">
    <location>
        <begin position="1"/>
        <end position="19"/>
    </location>
</feature>
<dbReference type="EMBL" id="KB467954">
    <property type="protein sequence ID" value="PCH39029.1"/>
    <property type="molecule type" value="Genomic_DNA"/>
</dbReference>
<keyword evidence="2" id="KW-0732">Signal</keyword>
<feature type="region of interest" description="Disordered" evidence="1">
    <location>
        <begin position="60"/>
        <end position="79"/>
    </location>
</feature>
<sequence length="269" mass="27418">MHLSPSLALAALAATAAAAANPPTPVRAPAPNPDAALRPVRVRDRDPLTNAQRLARGLTPNRPRLRRGARLAPRASSAPCPSVTGTIRVTGADVAPGTLVGRVPNAFGEYGVTANASDALRVQYAACAGAGAAGHPVDLIALNGIADYAYFGGIAGFSSPDGVLAPDSSAYAYIGGTQQSPASSPPMLLPNSFTAASGFSVHTESAIWLFDSNGLISAAWVDPNGEIPEAQLAYDAASAALFLTGDLSAFTDMFGTAVPVVRLSFPFYS</sequence>
<feature type="chain" id="PRO_5013823574" description="Acid protease" evidence="2">
    <location>
        <begin position="20"/>
        <end position="269"/>
    </location>
</feature>
<dbReference type="Proteomes" id="UP000218811">
    <property type="component" value="Unassembled WGS sequence"/>
</dbReference>
<dbReference type="AlphaFoldDB" id="A0A2H3JJR1"/>
<evidence type="ECO:0000256" key="2">
    <source>
        <dbReference type="SAM" id="SignalP"/>
    </source>
</evidence>
<evidence type="ECO:0000313" key="4">
    <source>
        <dbReference type="Proteomes" id="UP000218811"/>
    </source>
</evidence>
<accession>A0A2H3JJR1</accession>
<organism evidence="3 4">
    <name type="scientific">Wolfiporia cocos (strain MD-104)</name>
    <name type="common">Brown rot fungus</name>
    <dbReference type="NCBI Taxonomy" id="742152"/>
    <lineage>
        <taxon>Eukaryota</taxon>
        <taxon>Fungi</taxon>
        <taxon>Dikarya</taxon>
        <taxon>Basidiomycota</taxon>
        <taxon>Agaricomycotina</taxon>
        <taxon>Agaricomycetes</taxon>
        <taxon>Polyporales</taxon>
        <taxon>Phaeolaceae</taxon>
        <taxon>Wolfiporia</taxon>
    </lineage>
</organism>